<evidence type="ECO:0000256" key="3">
    <source>
        <dbReference type="ARBA" id="ARBA00024446"/>
    </source>
</evidence>
<keyword evidence="2" id="KW-1282">Carboxysome</keyword>
<accession>A0A7X0M6J8</accession>
<dbReference type="Gene3D" id="2.40.50.220">
    <property type="entry name" value="EutN/Ccml"/>
    <property type="match status" value="1"/>
</dbReference>
<keyword evidence="3" id="KW-1283">Bacterial microcompartment</keyword>
<gene>
    <name evidence="4" type="ORF">BJ992_002743</name>
</gene>
<dbReference type="Pfam" id="PF03319">
    <property type="entry name" value="EutN_CcmL"/>
    <property type="match status" value="1"/>
</dbReference>
<keyword evidence="5" id="KW-1185">Reference proteome</keyword>
<organism evidence="4 5">
    <name type="scientific">Sphaerisporangium rubeum</name>
    <dbReference type="NCBI Taxonomy" id="321317"/>
    <lineage>
        <taxon>Bacteria</taxon>
        <taxon>Bacillati</taxon>
        <taxon>Actinomycetota</taxon>
        <taxon>Actinomycetes</taxon>
        <taxon>Streptosporangiales</taxon>
        <taxon>Streptosporangiaceae</taxon>
        <taxon>Sphaerisporangium</taxon>
    </lineage>
</organism>
<evidence type="ECO:0000313" key="5">
    <source>
        <dbReference type="Proteomes" id="UP000555564"/>
    </source>
</evidence>
<sequence length="84" mass="8555">MIIADVVGKVWPDRVLESLRGRRLVLVRERPAGPDRVAVDLLNAGIGTTVLVATDEAAAAATGEPACDAAVVALVADPAPGGTR</sequence>
<dbReference type="GO" id="GO:0031470">
    <property type="term" value="C:carboxysome"/>
    <property type="evidence" value="ECO:0007669"/>
    <property type="project" value="UniProtKB-SubCell"/>
</dbReference>
<dbReference type="AlphaFoldDB" id="A0A7X0M6J8"/>
<reference evidence="4 5" key="1">
    <citation type="submission" date="2020-08" db="EMBL/GenBank/DDBJ databases">
        <title>Sequencing the genomes of 1000 actinobacteria strains.</title>
        <authorList>
            <person name="Klenk H.-P."/>
        </authorList>
    </citation>
    <scope>NUCLEOTIDE SEQUENCE [LARGE SCALE GENOMIC DNA]</scope>
    <source>
        <strain evidence="4 5">DSM 44936</strain>
    </source>
</reference>
<evidence type="ECO:0000256" key="1">
    <source>
        <dbReference type="ARBA" id="ARBA00023587"/>
    </source>
</evidence>
<protein>
    <submittedName>
        <fullName evidence="4">Ethanolamine utilization protein EutN</fullName>
    </submittedName>
</protein>
<dbReference type="SUPFAM" id="SSF159133">
    <property type="entry name" value="EutN/CcmL-like"/>
    <property type="match status" value="1"/>
</dbReference>
<dbReference type="RefSeq" id="WP_184980974.1">
    <property type="nucleotide sequence ID" value="NZ_JACHIU010000001.1"/>
</dbReference>
<name>A0A7X0M6J8_9ACTN</name>
<comment type="caution">
    <text evidence="4">The sequence shown here is derived from an EMBL/GenBank/DDBJ whole genome shotgun (WGS) entry which is preliminary data.</text>
</comment>
<comment type="subcellular location">
    <subcellularLocation>
        <location evidence="1">Carboxysome</location>
    </subcellularLocation>
</comment>
<dbReference type="InterPro" id="IPR036677">
    <property type="entry name" value="EutN_CcmL_sf"/>
</dbReference>
<evidence type="ECO:0000313" key="4">
    <source>
        <dbReference type="EMBL" id="MBB6473312.1"/>
    </source>
</evidence>
<dbReference type="PROSITE" id="PS51932">
    <property type="entry name" value="BMV"/>
    <property type="match status" value="1"/>
</dbReference>
<dbReference type="EMBL" id="JACHIU010000001">
    <property type="protein sequence ID" value="MBB6473312.1"/>
    <property type="molecule type" value="Genomic_DNA"/>
</dbReference>
<evidence type="ECO:0000256" key="2">
    <source>
        <dbReference type="ARBA" id="ARBA00023669"/>
    </source>
</evidence>
<dbReference type="Proteomes" id="UP000555564">
    <property type="component" value="Unassembled WGS sequence"/>
</dbReference>
<dbReference type="InterPro" id="IPR004992">
    <property type="entry name" value="EutN_CcmL"/>
</dbReference>
<proteinExistence type="predicted"/>